<dbReference type="GO" id="GO:0006412">
    <property type="term" value="P:translation"/>
    <property type="evidence" value="ECO:0007669"/>
    <property type="project" value="InterPro"/>
</dbReference>
<keyword evidence="5 8" id="KW-0687">Ribonucleoprotein</keyword>
<dbReference type="PANTHER" id="PTHR48277:SF1">
    <property type="entry name" value="MITOCHONDRIAL RIBOSOMAL PROTEIN S5"/>
    <property type="match status" value="1"/>
</dbReference>
<dbReference type="GO" id="GO:0005763">
    <property type="term" value="C:mitochondrial small ribosomal subunit"/>
    <property type="evidence" value="ECO:0007669"/>
    <property type="project" value="UniProtKB-ARBA"/>
</dbReference>
<keyword evidence="4" id="KW-0496">Mitochondrion</keyword>
<keyword evidence="3 8" id="KW-0689">Ribosomal protein</keyword>
<evidence type="ECO:0000313" key="12">
    <source>
        <dbReference type="EMBL" id="KXT03244.1"/>
    </source>
</evidence>
<evidence type="ECO:0000256" key="1">
    <source>
        <dbReference type="ARBA" id="ARBA00004173"/>
    </source>
</evidence>
<dbReference type="FunFam" id="3.30.230.10:FF:000041">
    <property type="entry name" value="37S ribosomal protein S5"/>
    <property type="match status" value="1"/>
</dbReference>
<evidence type="ECO:0000256" key="8">
    <source>
        <dbReference type="PROSITE-ProRule" id="PRU00268"/>
    </source>
</evidence>
<evidence type="ECO:0000256" key="5">
    <source>
        <dbReference type="ARBA" id="ARBA00023274"/>
    </source>
</evidence>
<dbReference type="PANTHER" id="PTHR48277">
    <property type="entry name" value="MITOCHONDRIAL RIBOSOMAL PROTEIN S5"/>
    <property type="match status" value="1"/>
</dbReference>
<evidence type="ECO:0000256" key="9">
    <source>
        <dbReference type="RuleBase" id="RU003823"/>
    </source>
</evidence>
<comment type="function">
    <text evidence="6">Component of the mitochondrial ribosome (mitoribosome), a dedicated translation machinery responsible for the synthesis of mitochondrial genome-encoded proteins, including at least some of the essential transmembrane subunits of the mitochondrial respiratory chain. The mitoribosomes are attached to the mitochondrial inner membrane and translation products are cotranslationally integrated into the membrane.</text>
</comment>
<dbReference type="InterPro" id="IPR014721">
    <property type="entry name" value="Ribsml_uS5_D2-typ_fold_subgr"/>
</dbReference>
<feature type="compositionally biased region" description="Polar residues" evidence="10">
    <location>
        <begin position="42"/>
        <end position="58"/>
    </location>
</feature>
<protein>
    <recommendedName>
        <fullName evidence="7">Small ribosomal subunit protein uS5m</fullName>
    </recommendedName>
</protein>
<reference evidence="12 13" key="1">
    <citation type="submission" date="2015-07" db="EMBL/GenBank/DDBJ databases">
        <title>Comparative genomics of the Sigatoka disease complex on banana suggests a link between parallel evolutionary changes in Pseudocercospora fijiensis and Pseudocercospora eumusae and increased virulence on the banana host.</title>
        <authorList>
            <person name="Chang T.-C."/>
            <person name="Salvucci A."/>
            <person name="Crous P.W."/>
            <person name="Stergiopoulos I."/>
        </authorList>
    </citation>
    <scope>NUCLEOTIDE SEQUENCE [LARGE SCALE GENOMIC DNA]</scope>
    <source>
        <strain evidence="12 13">CBS 114824</strain>
    </source>
</reference>
<keyword evidence="13" id="KW-1185">Reference proteome</keyword>
<dbReference type="InterPro" id="IPR013810">
    <property type="entry name" value="Ribosomal_uS5_N"/>
</dbReference>
<evidence type="ECO:0000256" key="3">
    <source>
        <dbReference type="ARBA" id="ARBA00022980"/>
    </source>
</evidence>
<comment type="caution">
    <text evidence="12">The sequence shown here is derived from an EMBL/GenBank/DDBJ whole genome shotgun (WGS) entry which is preliminary data.</text>
</comment>
<dbReference type="STRING" id="321146.A0A139HL96"/>
<comment type="subcellular location">
    <subcellularLocation>
        <location evidence="1">Mitochondrion</location>
    </subcellularLocation>
</comment>
<dbReference type="InterPro" id="IPR005324">
    <property type="entry name" value="Ribosomal_uS5_C"/>
</dbReference>
<dbReference type="AlphaFoldDB" id="A0A139HL96"/>
<evidence type="ECO:0000256" key="6">
    <source>
        <dbReference type="ARBA" id="ARBA00037226"/>
    </source>
</evidence>
<dbReference type="OrthoDB" id="309483at2759"/>
<name>A0A139HL96_9PEZI</name>
<dbReference type="Gene3D" id="3.30.230.10">
    <property type="match status" value="1"/>
</dbReference>
<evidence type="ECO:0000256" key="7">
    <source>
        <dbReference type="ARBA" id="ARBA00039335"/>
    </source>
</evidence>
<comment type="similarity">
    <text evidence="2 9">Belongs to the universal ribosomal protein uS5 family.</text>
</comment>
<dbReference type="GO" id="GO:0003723">
    <property type="term" value="F:RNA binding"/>
    <property type="evidence" value="ECO:0007669"/>
    <property type="project" value="InterPro"/>
</dbReference>
<dbReference type="Pfam" id="PF03719">
    <property type="entry name" value="Ribosomal_S5_C"/>
    <property type="match status" value="1"/>
</dbReference>
<evidence type="ECO:0000256" key="2">
    <source>
        <dbReference type="ARBA" id="ARBA00008945"/>
    </source>
</evidence>
<dbReference type="Proteomes" id="UP000070133">
    <property type="component" value="Unassembled WGS sequence"/>
</dbReference>
<gene>
    <name evidence="12" type="ORF">AC578_4825</name>
</gene>
<evidence type="ECO:0000256" key="10">
    <source>
        <dbReference type="SAM" id="MobiDB-lite"/>
    </source>
</evidence>
<evidence type="ECO:0000313" key="13">
    <source>
        <dbReference type="Proteomes" id="UP000070133"/>
    </source>
</evidence>
<feature type="domain" description="S5 DRBM" evidence="11">
    <location>
        <begin position="215"/>
        <end position="278"/>
    </location>
</feature>
<dbReference type="SUPFAM" id="SSF54211">
    <property type="entry name" value="Ribosomal protein S5 domain 2-like"/>
    <property type="match status" value="1"/>
</dbReference>
<sequence length="379" mass="42936">MNTSPSSSHDSELYYWPAQPVAMSSSRTYQCLSCRLKQSVKQGSNSTRRAFHSTPSQQKRNRPKYESVKASSMGLSERRQPEIEDMEAHLRPYTAREKKLLAMKYTPEQMAAIEAGEKAIPTRDLVKQGRFRTDPMRIDYIDDFATVRPLIDTPSRNVKGDESAQLREGKQLEARQEKGAGDRQQRNKRDEQEVDPHMLRLMQQTGMTKEEIRKIRVKNLVTHRVVNQTRMGKIQSLYFLTIAGNMEGMLGIGEGKAAEDEDGRRQAMYSAIRNMKPIPRYEERTIYGEVEGKVGASVVKLSARPPGFGNRCQSLIYELARAAGISDLAARTPRSRNKMNVVKAAFQALTNQRLPEDVARARGKKLVDVRGVYYGGLVH</sequence>
<accession>A0A139HL96</accession>
<feature type="compositionally biased region" description="Basic and acidic residues" evidence="10">
    <location>
        <begin position="158"/>
        <end position="198"/>
    </location>
</feature>
<dbReference type="GO" id="GO:0003735">
    <property type="term" value="F:structural constituent of ribosome"/>
    <property type="evidence" value="ECO:0007669"/>
    <property type="project" value="UniProtKB-UniRule"/>
</dbReference>
<dbReference type="PROSITE" id="PS50881">
    <property type="entry name" value="S5_DSRBD"/>
    <property type="match status" value="1"/>
</dbReference>
<dbReference type="Pfam" id="PF00333">
    <property type="entry name" value="Ribosomal_S5"/>
    <property type="match status" value="1"/>
</dbReference>
<dbReference type="SUPFAM" id="SSF54768">
    <property type="entry name" value="dsRNA-binding domain-like"/>
    <property type="match status" value="1"/>
</dbReference>
<dbReference type="InterPro" id="IPR000851">
    <property type="entry name" value="Ribosomal_uS5"/>
</dbReference>
<evidence type="ECO:0000256" key="4">
    <source>
        <dbReference type="ARBA" id="ARBA00023128"/>
    </source>
</evidence>
<feature type="region of interest" description="Disordered" evidence="10">
    <location>
        <begin position="42"/>
        <end position="78"/>
    </location>
</feature>
<dbReference type="InterPro" id="IPR020568">
    <property type="entry name" value="Ribosomal_Su5_D2-typ_SF"/>
</dbReference>
<dbReference type="EMBL" id="LFZN01000032">
    <property type="protein sequence ID" value="KXT03244.1"/>
    <property type="molecule type" value="Genomic_DNA"/>
</dbReference>
<organism evidence="12 13">
    <name type="scientific">Pseudocercospora eumusae</name>
    <dbReference type="NCBI Taxonomy" id="321146"/>
    <lineage>
        <taxon>Eukaryota</taxon>
        <taxon>Fungi</taxon>
        <taxon>Dikarya</taxon>
        <taxon>Ascomycota</taxon>
        <taxon>Pezizomycotina</taxon>
        <taxon>Dothideomycetes</taxon>
        <taxon>Dothideomycetidae</taxon>
        <taxon>Mycosphaerellales</taxon>
        <taxon>Mycosphaerellaceae</taxon>
        <taxon>Pseudocercospora</taxon>
    </lineage>
</organism>
<proteinExistence type="inferred from homology"/>
<feature type="region of interest" description="Disordered" evidence="10">
    <location>
        <begin position="153"/>
        <end position="198"/>
    </location>
</feature>
<dbReference type="FunFam" id="3.30.160.20:FF:000022">
    <property type="entry name" value="28S ribosomal protein S5, mitochondrial"/>
    <property type="match status" value="1"/>
</dbReference>
<evidence type="ECO:0000259" key="11">
    <source>
        <dbReference type="PROSITE" id="PS50881"/>
    </source>
</evidence>
<dbReference type="Gene3D" id="3.30.160.20">
    <property type="match status" value="1"/>
</dbReference>